<dbReference type="Pfam" id="PF18132">
    <property type="entry name" value="Tyrosinase_C"/>
    <property type="match status" value="1"/>
</dbReference>
<evidence type="ECO:0000256" key="1">
    <source>
        <dbReference type="ARBA" id="ARBA00001973"/>
    </source>
</evidence>
<evidence type="ECO:0000256" key="4">
    <source>
        <dbReference type="ARBA" id="ARBA00022723"/>
    </source>
</evidence>
<feature type="chain" id="PRO_5040223795" description="tyrosinase" evidence="12">
    <location>
        <begin position="21"/>
        <end position="638"/>
    </location>
</feature>
<evidence type="ECO:0000256" key="3">
    <source>
        <dbReference type="ARBA" id="ARBA00011906"/>
    </source>
</evidence>
<feature type="compositionally biased region" description="Polar residues" evidence="11">
    <location>
        <begin position="608"/>
        <end position="617"/>
    </location>
</feature>
<keyword evidence="6" id="KW-0186">Copper</keyword>
<feature type="signal peptide" evidence="12">
    <location>
        <begin position="1"/>
        <end position="20"/>
    </location>
</feature>
<organism evidence="14 15">
    <name type="scientific">Dendryphion nanum</name>
    <dbReference type="NCBI Taxonomy" id="256645"/>
    <lineage>
        <taxon>Eukaryota</taxon>
        <taxon>Fungi</taxon>
        <taxon>Dikarya</taxon>
        <taxon>Ascomycota</taxon>
        <taxon>Pezizomycotina</taxon>
        <taxon>Dothideomycetes</taxon>
        <taxon>Pleosporomycetidae</taxon>
        <taxon>Pleosporales</taxon>
        <taxon>Torulaceae</taxon>
        <taxon>Dendryphion</taxon>
    </lineage>
</organism>
<evidence type="ECO:0000313" key="15">
    <source>
        <dbReference type="Proteomes" id="UP000700596"/>
    </source>
</evidence>
<keyword evidence="12" id="KW-0732">Signal</keyword>
<comment type="catalytic activity">
    <reaction evidence="10">
        <text>L-tyrosine + O2 = L-dopaquinone + H2O</text>
        <dbReference type="Rhea" id="RHEA:18117"/>
        <dbReference type="ChEBI" id="CHEBI:15377"/>
        <dbReference type="ChEBI" id="CHEBI:15379"/>
        <dbReference type="ChEBI" id="CHEBI:57924"/>
        <dbReference type="ChEBI" id="CHEBI:58315"/>
        <dbReference type="EC" id="1.14.18.1"/>
    </reaction>
</comment>
<dbReference type="PANTHER" id="PTHR11474">
    <property type="entry name" value="TYROSINASE FAMILY MEMBER"/>
    <property type="match status" value="1"/>
</dbReference>
<keyword evidence="15" id="KW-1185">Reference proteome</keyword>
<name>A0A9P9IZ74_9PLEO</name>
<evidence type="ECO:0000256" key="12">
    <source>
        <dbReference type="SAM" id="SignalP"/>
    </source>
</evidence>
<keyword evidence="4" id="KW-0479">Metal-binding</keyword>
<accession>A0A9P9IZ74</accession>
<sequence length="638" mass="71643">MKSFFTLLVVLASTLPYLAGAQIVDGDSCPADEENDGYVSVVGVQGTGIHPRMELRQLEKDKITWNLFVQALARFQAMDQSDKLSYFQVAGIHGAPFGPWDDVQAEGDPMMGYCPHVSNLFGTWHRPYLALFEQVLHDRAVEIADEFPEGETRKRYQDAAKMLRMPYWDWAIDPPNDEGVLPLSMRRPTATVTLPSGANKTITNPLAQYNFHPLNHTDFAPLSQFQFMNWNTTIRYPLDGYSPKATSRNDELNERFAAQQVNNRDILYKLLTVYQPFNQWSNKANGGKIGNIETLHDGIHNSFGLGHIGIVEVSAFDPAFWFHHANMDRIVAMFQHRYPKTYVEDSPQAKSTFYYRKNSTHGVGSELKPFHMNAEGDFWTSTTVRNWETFGYTYPELIGNPDNATLTRSINHLYKAKTQGLNKNETISTRANGNATADAIDWMAEINLPSDIQTTYAVRIFLGKPDVNASKWPTDKNYVGQIASLASPRSDSDIIITANVVLTDRLAEKYKNGELKSLKKESVEAWLKDNFHWRIQASDLTEIPRKNPPKGLNVTVVSVPIHLPESENEVPVWPGGTGSFDYKPEVQAPPPEYPSNSTKPENGGGKWNGSSWDSKPTPSVHFRTVEVTVTVPAPTAVN</sequence>
<dbReference type="AlphaFoldDB" id="A0A9P9IZ74"/>
<comment type="cofactor">
    <cofactor evidence="1">
        <name>Cu(2+)</name>
        <dbReference type="ChEBI" id="CHEBI:29036"/>
    </cofactor>
</comment>
<evidence type="ECO:0000256" key="2">
    <source>
        <dbReference type="ARBA" id="ARBA00009928"/>
    </source>
</evidence>
<reference evidence="14" key="1">
    <citation type="journal article" date="2021" name="Nat. Commun.">
        <title>Genetic determinants of endophytism in the Arabidopsis root mycobiome.</title>
        <authorList>
            <person name="Mesny F."/>
            <person name="Miyauchi S."/>
            <person name="Thiergart T."/>
            <person name="Pickel B."/>
            <person name="Atanasova L."/>
            <person name="Karlsson M."/>
            <person name="Huettel B."/>
            <person name="Barry K.W."/>
            <person name="Haridas S."/>
            <person name="Chen C."/>
            <person name="Bauer D."/>
            <person name="Andreopoulos W."/>
            <person name="Pangilinan J."/>
            <person name="LaButti K."/>
            <person name="Riley R."/>
            <person name="Lipzen A."/>
            <person name="Clum A."/>
            <person name="Drula E."/>
            <person name="Henrissat B."/>
            <person name="Kohler A."/>
            <person name="Grigoriev I.V."/>
            <person name="Martin F.M."/>
            <person name="Hacquard S."/>
        </authorList>
    </citation>
    <scope>NUCLEOTIDE SEQUENCE</scope>
    <source>
        <strain evidence="14">MPI-CAGE-CH-0243</strain>
    </source>
</reference>
<dbReference type="InterPro" id="IPR050316">
    <property type="entry name" value="Tyrosinase/Hemocyanin"/>
</dbReference>
<dbReference type="Pfam" id="PF00264">
    <property type="entry name" value="Tyrosinase"/>
    <property type="match status" value="1"/>
</dbReference>
<protein>
    <recommendedName>
        <fullName evidence="3">tyrosinase</fullName>
        <ecNumber evidence="3">1.14.18.1</ecNumber>
    </recommendedName>
</protein>
<comment type="similarity">
    <text evidence="2">Belongs to the tyrosinase family.</text>
</comment>
<comment type="caution">
    <text evidence="14">The sequence shown here is derived from an EMBL/GenBank/DDBJ whole genome shotgun (WGS) entry which is preliminary data.</text>
</comment>
<evidence type="ECO:0000256" key="9">
    <source>
        <dbReference type="ARBA" id="ARBA00048233"/>
    </source>
</evidence>
<dbReference type="PANTHER" id="PTHR11474:SF76">
    <property type="entry name" value="SHKT DOMAIN-CONTAINING PROTEIN"/>
    <property type="match status" value="1"/>
</dbReference>
<comment type="catalytic activity">
    <reaction evidence="9">
        <text>2 L-dopa + O2 = 2 L-dopaquinone + 2 H2O</text>
        <dbReference type="Rhea" id="RHEA:34287"/>
        <dbReference type="ChEBI" id="CHEBI:15377"/>
        <dbReference type="ChEBI" id="CHEBI:15379"/>
        <dbReference type="ChEBI" id="CHEBI:57504"/>
        <dbReference type="ChEBI" id="CHEBI:57924"/>
        <dbReference type="EC" id="1.14.18.1"/>
    </reaction>
</comment>
<feature type="region of interest" description="Disordered" evidence="11">
    <location>
        <begin position="568"/>
        <end position="619"/>
    </location>
</feature>
<dbReference type="InterPro" id="IPR002227">
    <property type="entry name" value="Tyrosinase_Cu-bd"/>
</dbReference>
<evidence type="ECO:0000259" key="13">
    <source>
        <dbReference type="PROSITE" id="PS00498"/>
    </source>
</evidence>
<evidence type="ECO:0000256" key="10">
    <source>
        <dbReference type="ARBA" id="ARBA00048881"/>
    </source>
</evidence>
<dbReference type="GO" id="GO:0004503">
    <property type="term" value="F:tyrosinase activity"/>
    <property type="evidence" value="ECO:0007669"/>
    <property type="project" value="UniProtKB-EC"/>
</dbReference>
<evidence type="ECO:0000256" key="7">
    <source>
        <dbReference type="ARBA" id="ARBA00023033"/>
    </source>
</evidence>
<dbReference type="PROSITE" id="PS00498">
    <property type="entry name" value="TYROSINASE_2"/>
    <property type="match status" value="1"/>
</dbReference>
<feature type="domain" description="Tyrosinase copper-binding" evidence="13">
    <location>
        <begin position="317"/>
        <end position="328"/>
    </location>
</feature>
<keyword evidence="7" id="KW-0503">Monooxygenase</keyword>
<dbReference type="SUPFAM" id="SSF48056">
    <property type="entry name" value="Di-copper centre-containing domain"/>
    <property type="match status" value="1"/>
</dbReference>
<dbReference type="Gene3D" id="1.10.1280.10">
    <property type="entry name" value="Di-copper center containing domain from catechol oxidase"/>
    <property type="match status" value="1"/>
</dbReference>
<evidence type="ECO:0000256" key="6">
    <source>
        <dbReference type="ARBA" id="ARBA00023008"/>
    </source>
</evidence>
<evidence type="ECO:0000256" key="5">
    <source>
        <dbReference type="ARBA" id="ARBA00023002"/>
    </source>
</evidence>
<dbReference type="Proteomes" id="UP000700596">
    <property type="component" value="Unassembled WGS sequence"/>
</dbReference>
<dbReference type="PRINTS" id="PR00092">
    <property type="entry name" value="TYROSINASE"/>
</dbReference>
<evidence type="ECO:0000256" key="8">
    <source>
        <dbReference type="ARBA" id="ARBA00023101"/>
    </source>
</evidence>
<dbReference type="EC" id="1.14.18.1" evidence="3"/>
<dbReference type="OrthoDB" id="6132182at2759"/>
<keyword evidence="5" id="KW-0560">Oxidoreductase</keyword>
<dbReference type="GO" id="GO:0046872">
    <property type="term" value="F:metal ion binding"/>
    <property type="evidence" value="ECO:0007669"/>
    <property type="project" value="UniProtKB-KW"/>
</dbReference>
<keyword evidence="8" id="KW-0470">Melanin biosynthesis</keyword>
<proteinExistence type="inferred from homology"/>
<dbReference type="InterPro" id="IPR041640">
    <property type="entry name" value="Tyrosinase_C"/>
</dbReference>
<gene>
    <name evidence="14" type="ORF">B0J11DRAFT_170639</name>
</gene>
<dbReference type="InterPro" id="IPR008922">
    <property type="entry name" value="Di-copper_centre_dom_sf"/>
</dbReference>
<evidence type="ECO:0000313" key="14">
    <source>
        <dbReference type="EMBL" id="KAH7135814.1"/>
    </source>
</evidence>
<dbReference type="GO" id="GO:0042438">
    <property type="term" value="P:melanin biosynthetic process"/>
    <property type="evidence" value="ECO:0007669"/>
    <property type="project" value="UniProtKB-KW"/>
</dbReference>
<dbReference type="EMBL" id="JAGMWT010000002">
    <property type="protein sequence ID" value="KAH7135814.1"/>
    <property type="molecule type" value="Genomic_DNA"/>
</dbReference>
<evidence type="ECO:0000256" key="11">
    <source>
        <dbReference type="SAM" id="MobiDB-lite"/>
    </source>
</evidence>